<protein>
    <submittedName>
        <fullName evidence="2">Uncharacterized protein</fullName>
    </submittedName>
</protein>
<evidence type="ECO:0000313" key="4">
    <source>
        <dbReference type="Proteomes" id="UP000663828"/>
    </source>
</evidence>
<dbReference type="EMBL" id="CAJNOR010000537">
    <property type="protein sequence ID" value="CAF0941880.1"/>
    <property type="molecule type" value="Genomic_DNA"/>
</dbReference>
<evidence type="ECO:0000256" key="1">
    <source>
        <dbReference type="SAM" id="Phobius"/>
    </source>
</evidence>
<keyword evidence="1" id="KW-0812">Transmembrane</keyword>
<dbReference type="EMBL" id="CAJNOJ010000017">
    <property type="protein sequence ID" value="CAF0825262.1"/>
    <property type="molecule type" value="Genomic_DNA"/>
</dbReference>
<name>A0A813UB88_ADIRI</name>
<gene>
    <name evidence="2" type="ORF">EDS130_LOCUS6053</name>
    <name evidence="3" type="ORF">XAT740_LOCUS10164</name>
</gene>
<reference evidence="2" key="1">
    <citation type="submission" date="2021-02" db="EMBL/GenBank/DDBJ databases">
        <authorList>
            <person name="Nowell W R."/>
        </authorList>
    </citation>
    <scope>NUCLEOTIDE SEQUENCE</scope>
</reference>
<keyword evidence="1" id="KW-0472">Membrane</keyword>
<organism evidence="2 5">
    <name type="scientific">Adineta ricciae</name>
    <name type="common">Rotifer</name>
    <dbReference type="NCBI Taxonomy" id="249248"/>
    <lineage>
        <taxon>Eukaryota</taxon>
        <taxon>Metazoa</taxon>
        <taxon>Spiralia</taxon>
        <taxon>Gnathifera</taxon>
        <taxon>Rotifera</taxon>
        <taxon>Eurotatoria</taxon>
        <taxon>Bdelloidea</taxon>
        <taxon>Adinetida</taxon>
        <taxon>Adinetidae</taxon>
        <taxon>Adineta</taxon>
    </lineage>
</organism>
<dbReference type="OrthoDB" id="9999686at2759"/>
<keyword evidence="4" id="KW-1185">Reference proteome</keyword>
<accession>A0A813UB88</accession>
<dbReference type="Proteomes" id="UP000663828">
    <property type="component" value="Unassembled WGS sequence"/>
</dbReference>
<keyword evidence="1" id="KW-1133">Transmembrane helix</keyword>
<proteinExistence type="predicted"/>
<evidence type="ECO:0000313" key="3">
    <source>
        <dbReference type="EMBL" id="CAF0941880.1"/>
    </source>
</evidence>
<dbReference type="Proteomes" id="UP000663852">
    <property type="component" value="Unassembled WGS sequence"/>
</dbReference>
<evidence type="ECO:0000313" key="5">
    <source>
        <dbReference type="Proteomes" id="UP000663852"/>
    </source>
</evidence>
<feature type="transmembrane region" description="Helical" evidence="1">
    <location>
        <begin position="12"/>
        <end position="29"/>
    </location>
</feature>
<sequence length="322" mass="37604">MEFVRRHRSSFMCFVVLPYVILIYSFIFGPDRRYPVYLRKPADTGRVLIIYVWADTDVQSLGNLKFLIRYGVHAAQNADYYFILQKFNNTPLDRNRLPRLPVNAHYIEHDNECFDFGTFGWFLGNKFIKTSLYKYFIFMNASIRGPFLVAYFDHESMWWYNIYTKLLTDEVKLAGSTINCEHKPHVQSYLLVTDQIGLAILTDKKTGVFNCKKDYSDAVFSGEIGASQSILHANYQIASLQTKYQGVDFRKKENWQCNHQISPIFVDRSVDSISHDPFELVFVKYKGQPANFDTDLERRAMIYEKWAAEQPAKKPKPHSTVV</sequence>
<comment type="caution">
    <text evidence="2">The sequence shown here is derived from an EMBL/GenBank/DDBJ whole genome shotgun (WGS) entry which is preliminary data.</text>
</comment>
<dbReference type="AlphaFoldDB" id="A0A813UB88"/>
<evidence type="ECO:0000313" key="2">
    <source>
        <dbReference type="EMBL" id="CAF0825262.1"/>
    </source>
</evidence>